<dbReference type="Proteomes" id="UP000675881">
    <property type="component" value="Chromosome 11"/>
</dbReference>
<evidence type="ECO:0000313" key="2">
    <source>
        <dbReference type="Proteomes" id="UP000675881"/>
    </source>
</evidence>
<reference evidence="1" key="1">
    <citation type="submission" date="2021-02" db="EMBL/GenBank/DDBJ databases">
        <authorList>
            <person name="Bekaert M."/>
        </authorList>
    </citation>
    <scope>NUCLEOTIDE SEQUENCE</scope>
    <source>
        <strain evidence="1">IoA-00</strain>
    </source>
</reference>
<evidence type="ECO:0000313" key="1">
    <source>
        <dbReference type="EMBL" id="CAF2805464.1"/>
    </source>
</evidence>
<keyword evidence="2" id="KW-1185">Reference proteome</keyword>
<sequence length="131" mass="15195">MNYNGIVHCVDARLDQVPPDLLRNHRILLHIRTKGLVIHWKIILSKGLEGKSGRSVEEEHPFFFSLLISLKLLAAIRAILKAILINYNILFITTQEFTKVTLKNLYIEKGFLNDDQLRIEKITQMKLCPFL</sequence>
<organism evidence="1 2">
    <name type="scientific">Lepeophtheirus salmonis</name>
    <name type="common">Salmon louse</name>
    <name type="synonym">Caligus salmonis</name>
    <dbReference type="NCBI Taxonomy" id="72036"/>
    <lineage>
        <taxon>Eukaryota</taxon>
        <taxon>Metazoa</taxon>
        <taxon>Ecdysozoa</taxon>
        <taxon>Arthropoda</taxon>
        <taxon>Crustacea</taxon>
        <taxon>Multicrustacea</taxon>
        <taxon>Hexanauplia</taxon>
        <taxon>Copepoda</taxon>
        <taxon>Siphonostomatoida</taxon>
        <taxon>Caligidae</taxon>
        <taxon>Lepeophtheirus</taxon>
    </lineage>
</organism>
<name>A0A7R8CFD9_LEPSM</name>
<gene>
    <name evidence="1" type="ORF">LSAA_2762</name>
</gene>
<dbReference type="EMBL" id="HG994590">
    <property type="protein sequence ID" value="CAF2805464.1"/>
    <property type="molecule type" value="Genomic_DNA"/>
</dbReference>
<accession>A0A7R8CFD9</accession>
<dbReference type="AlphaFoldDB" id="A0A7R8CFD9"/>
<proteinExistence type="predicted"/>
<protein>
    <submittedName>
        <fullName evidence="1">(salmon louse) hypothetical protein</fullName>
    </submittedName>
</protein>